<feature type="non-terminal residue" evidence="2">
    <location>
        <position position="1"/>
    </location>
</feature>
<feature type="region of interest" description="Disordered" evidence="1">
    <location>
        <begin position="1"/>
        <end position="88"/>
    </location>
</feature>
<dbReference type="EMBL" id="CM000785">
    <property type="protein sequence ID" value="AQL03079.1"/>
    <property type="molecule type" value="Genomic_DNA"/>
</dbReference>
<sequence length="138" mass="14572">VPTQLPIPIHISPVAVSPGSGDPTRLSPQPAARCGTAPPPPSHEPAGVPTRLRPPLAVRRGSAPPTAGCGTAPALAPVPRRRGPAAPPGRLRPFHSRLLSIYLHFFNYLQLSSYFLCIAYRAATSAHDVSDVILLLKN</sequence>
<evidence type="ECO:0000256" key="1">
    <source>
        <dbReference type="SAM" id="MobiDB-lite"/>
    </source>
</evidence>
<accession>A0A1D6NYN0</accession>
<feature type="compositionally biased region" description="Low complexity" evidence="1">
    <location>
        <begin position="63"/>
        <end position="78"/>
    </location>
</feature>
<gene>
    <name evidence="2" type="ORF">ZEAMMB73_Zm00001d045735</name>
</gene>
<evidence type="ECO:0000313" key="2">
    <source>
        <dbReference type="EMBL" id="AQL03079.1"/>
    </source>
</evidence>
<dbReference type="AlphaFoldDB" id="A0A1D6NYN0"/>
<organism evidence="2">
    <name type="scientific">Zea mays</name>
    <name type="common">Maize</name>
    <dbReference type="NCBI Taxonomy" id="4577"/>
    <lineage>
        <taxon>Eukaryota</taxon>
        <taxon>Viridiplantae</taxon>
        <taxon>Streptophyta</taxon>
        <taxon>Embryophyta</taxon>
        <taxon>Tracheophyta</taxon>
        <taxon>Spermatophyta</taxon>
        <taxon>Magnoliopsida</taxon>
        <taxon>Liliopsida</taxon>
        <taxon>Poales</taxon>
        <taxon>Poaceae</taxon>
        <taxon>PACMAD clade</taxon>
        <taxon>Panicoideae</taxon>
        <taxon>Andropogonodae</taxon>
        <taxon>Andropogoneae</taxon>
        <taxon>Tripsacinae</taxon>
        <taxon>Zea</taxon>
    </lineage>
</organism>
<name>A0A1D6NYN0_MAIZE</name>
<protein>
    <submittedName>
        <fullName evidence="2">Zinc finger protein CONSTANS-LIKE 1</fullName>
    </submittedName>
</protein>
<proteinExistence type="predicted"/>
<reference evidence="2" key="1">
    <citation type="submission" date="2015-12" db="EMBL/GenBank/DDBJ databases">
        <title>Update maize B73 reference genome by single molecule sequencing technologies.</title>
        <authorList>
            <consortium name="Maize Genome Sequencing Project"/>
            <person name="Ware D."/>
        </authorList>
    </citation>
    <scope>NUCLEOTIDE SEQUENCE</scope>
    <source>
        <tissue evidence="2">Seedling</tissue>
    </source>
</reference>